<feature type="domain" description="DUF5652" evidence="2">
    <location>
        <begin position="23"/>
        <end position="80"/>
    </location>
</feature>
<sequence>MWNYSYGNYWYPGALWENMMSGLSLLLVPVLIWSLFWKGWALWKAAKQDSKPWFIALLLINTMGILDILYIYFFGKEVKEIKKSSKRK</sequence>
<evidence type="ECO:0000313" key="4">
    <source>
        <dbReference type="Proteomes" id="UP000034774"/>
    </source>
</evidence>
<feature type="transmembrane region" description="Helical" evidence="1">
    <location>
        <begin position="53"/>
        <end position="73"/>
    </location>
</feature>
<gene>
    <name evidence="3" type="ORF">UT17_C0004G0039</name>
</gene>
<comment type="caution">
    <text evidence="3">The sequence shown here is derived from an EMBL/GenBank/DDBJ whole genome shotgun (WGS) entry which is preliminary data.</text>
</comment>
<evidence type="ECO:0000259" key="2">
    <source>
        <dbReference type="Pfam" id="PF18893"/>
    </source>
</evidence>
<feature type="transmembrane region" description="Helical" evidence="1">
    <location>
        <begin position="20"/>
        <end position="41"/>
    </location>
</feature>
<organism evidence="3 4">
    <name type="scientific">Candidatus Woesebacteria bacterium GW2011_GWB1_39_10</name>
    <dbReference type="NCBI Taxonomy" id="1618572"/>
    <lineage>
        <taxon>Bacteria</taxon>
        <taxon>Candidatus Woeseibacteriota</taxon>
    </lineage>
</organism>
<name>A0A0G0PQR7_9BACT</name>
<reference evidence="3 4" key="1">
    <citation type="journal article" date="2015" name="Nature">
        <title>rRNA introns, odd ribosomes, and small enigmatic genomes across a large radiation of phyla.</title>
        <authorList>
            <person name="Brown C.T."/>
            <person name="Hug L.A."/>
            <person name="Thomas B.C."/>
            <person name="Sharon I."/>
            <person name="Castelle C.J."/>
            <person name="Singh A."/>
            <person name="Wilkins M.J."/>
            <person name="Williams K.H."/>
            <person name="Banfield J.F."/>
        </authorList>
    </citation>
    <scope>NUCLEOTIDE SEQUENCE [LARGE SCALE GENOMIC DNA]</scope>
</reference>
<dbReference type="STRING" id="1618572.UT17_C0004G0039"/>
<dbReference type="AlphaFoldDB" id="A0A0G0PQR7"/>
<evidence type="ECO:0000256" key="1">
    <source>
        <dbReference type="SAM" id="Phobius"/>
    </source>
</evidence>
<protein>
    <recommendedName>
        <fullName evidence="2">DUF5652 domain-containing protein</fullName>
    </recommendedName>
</protein>
<keyword evidence="1" id="KW-1133">Transmembrane helix</keyword>
<proteinExistence type="predicted"/>
<evidence type="ECO:0000313" key="3">
    <source>
        <dbReference type="EMBL" id="KKQ91691.1"/>
    </source>
</evidence>
<dbReference type="Pfam" id="PF18893">
    <property type="entry name" value="DUF5652"/>
    <property type="match status" value="1"/>
</dbReference>
<dbReference type="Proteomes" id="UP000034774">
    <property type="component" value="Unassembled WGS sequence"/>
</dbReference>
<dbReference type="InterPro" id="IPR043712">
    <property type="entry name" value="DUF5652"/>
</dbReference>
<accession>A0A0G0PQR7</accession>
<keyword evidence="1" id="KW-0472">Membrane</keyword>
<dbReference type="EMBL" id="LBVU01000004">
    <property type="protein sequence ID" value="KKQ91691.1"/>
    <property type="molecule type" value="Genomic_DNA"/>
</dbReference>
<keyword evidence="1" id="KW-0812">Transmembrane</keyword>